<dbReference type="Gene3D" id="3.40.50.300">
    <property type="entry name" value="P-loop containing nucleotide triphosphate hydrolases"/>
    <property type="match status" value="1"/>
</dbReference>
<comment type="caution">
    <text evidence="6">The sequence shown here is derived from an EMBL/GenBank/DDBJ whole genome shotgun (WGS) entry which is preliminary data.</text>
</comment>
<evidence type="ECO:0000313" key="7">
    <source>
        <dbReference type="Proteomes" id="UP001596407"/>
    </source>
</evidence>
<keyword evidence="1" id="KW-0813">Transport</keyword>
<keyword evidence="3 6" id="KW-0067">ATP-binding</keyword>
<name>A0ABD5WR77_9EURY</name>
<reference evidence="6 7" key="1">
    <citation type="journal article" date="2019" name="Int. J. Syst. Evol. Microbiol.">
        <title>The Global Catalogue of Microorganisms (GCM) 10K type strain sequencing project: providing services to taxonomists for standard genome sequencing and annotation.</title>
        <authorList>
            <consortium name="The Broad Institute Genomics Platform"/>
            <consortium name="The Broad Institute Genome Sequencing Center for Infectious Disease"/>
            <person name="Wu L."/>
            <person name="Ma J."/>
        </authorList>
    </citation>
    <scope>NUCLEOTIDE SEQUENCE [LARGE SCALE GENOMIC DNA]</scope>
    <source>
        <strain evidence="6 7">DT72</strain>
    </source>
</reference>
<dbReference type="PANTHER" id="PTHR45772">
    <property type="entry name" value="CONSERVED COMPONENT OF ABC TRANSPORTER FOR NATURAL AMINO ACIDS-RELATED"/>
    <property type="match status" value="1"/>
</dbReference>
<evidence type="ECO:0000256" key="2">
    <source>
        <dbReference type="ARBA" id="ARBA00022741"/>
    </source>
</evidence>
<evidence type="ECO:0000256" key="3">
    <source>
        <dbReference type="ARBA" id="ARBA00022840"/>
    </source>
</evidence>
<evidence type="ECO:0000256" key="1">
    <source>
        <dbReference type="ARBA" id="ARBA00022448"/>
    </source>
</evidence>
<gene>
    <name evidence="6" type="ORF">ACFQJ6_17800</name>
</gene>
<proteinExistence type="predicted"/>
<accession>A0ABD5WR77</accession>
<protein>
    <submittedName>
        <fullName evidence="6">ATP-binding cassette domain-containing protein</fullName>
    </submittedName>
</protein>
<dbReference type="SUPFAM" id="SSF52540">
    <property type="entry name" value="P-loop containing nucleoside triphosphate hydrolases"/>
    <property type="match status" value="1"/>
</dbReference>
<dbReference type="InterPro" id="IPR051120">
    <property type="entry name" value="ABC_AA/LPS_Transport"/>
</dbReference>
<feature type="domain" description="ABC transporter" evidence="5">
    <location>
        <begin position="49"/>
        <end position="93"/>
    </location>
</feature>
<feature type="region of interest" description="Disordered" evidence="4">
    <location>
        <begin position="89"/>
        <end position="158"/>
    </location>
</feature>
<dbReference type="GO" id="GO:0005524">
    <property type="term" value="F:ATP binding"/>
    <property type="evidence" value="ECO:0007669"/>
    <property type="project" value="UniProtKB-KW"/>
</dbReference>
<feature type="compositionally biased region" description="Low complexity" evidence="4">
    <location>
        <begin position="147"/>
        <end position="158"/>
    </location>
</feature>
<dbReference type="Pfam" id="PF00005">
    <property type="entry name" value="ABC_tran"/>
    <property type="match status" value="1"/>
</dbReference>
<keyword evidence="2" id="KW-0547">Nucleotide-binding</keyword>
<dbReference type="InterPro" id="IPR003439">
    <property type="entry name" value="ABC_transporter-like_ATP-bd"/>
</dbReference>
<evidence type="ECO:0000256" key="4">
    <source>
        <dbReference type="SAM" id="MobiDB-lite"/>
    </source>
</evidence>
<dbReference type="EMBL" id="JBHSZH010000005">
    <property type="protein sequence ID" value="MFC7081677.1"/>
    <property type="molecule type" value="Genomic_DNA"/>
</dbReference>
<evidence type="ECO:0000313" key="6">
    <source>
        <dbReference type="EMBL" id="MFC7081677.1"/>
    </source>
</evidence>
<evidence type="ECO:0000259" key="5">
    <source>
        <dbReference type="Pfam" id="PF00005"/>
    </source>
</evidence>
<feature type="region of interest" description="Disordered" evidence="4">
    <location>
        <begin position="1"/>
        <end position="32"/>
    </location>
</feature>
<dbReference type="AlphaFoldDB" id="A0ABD5WR77"/>
<dbReference type="RefSeq" id="WP_382210117.1">
    <property type="nucleotide sequence ID" value="NZ_JBHSZH010000005.1"/>
</dbReference>
<dbReference type="InterPro" id="IPR027417">
    <property type="entry name" value="P-loop_NTPase"/>
</dbReference>
<feature type="compositionally biased region" description="Basic and acidic residues" evidence="4">
    <location>
        <begin position="1"/>
        <end position="13"/>
    </location>
</feature>
<dbReference type="Proteomes" id="UP001596407">
    <property type="component" value="Unassembled WGS sequence"/>
</dbReference>
<keyword evidence="7" id="KW-1185">Reference proteome</keyword>
<feature type="compositionally biased region" description="Basic residues" evidence="4">
    <location>
        <begin position="120"/>
        <end position="140"/>
    </location>
</feature>
<sequence>MTDRTHSERPSDRETDESDDRETAESSERTTVLDVAGLGHSFGEVDVFSDLTFSVESGTVTALVGPNGSGKTTLLRAVLGLLEPDEGSVSLAAPAASDDGTGGKTNETTGEKPTAETGGRRTRRPAARSATSRRVRRSARRSPSPRPSGSTPTCWTAR</sequence>
<organism evidence="6 7">
    <name type="scientific">Halorussus caseinilyticus</name>
    <dbReference type="NCBI Taxonomy" id="3034025"/>
    <lineage>
        <taxon>Archaea</taxon>
        <taxon>Methanobacteriati</taxon>
        <taxon>Methanobacteriota</taxon>
        <taxon>Stenosarchaea group</taxon>
        <taxon>Halobacteria</taxon>
        <taxon>Halobacteriales</taxon>
        <taxon>Haladaptataceae</taxon>
        <taxon>Halorussus</taxon>
    </lineage>
</organism>